<evidence type="ECO:0000313" key="5">
    <source>
        <dbReference type="EMBL" id="KAJ6766262.1"/>
    </source>
</evidence>
<dbReference type="GO" id="GO:0016887">
    <property type="term" value="F:ATP hydrolysis activity"/>
    <property type="evidence" value="ECO:0007669"/>
    <property type="project" value="TreeGrafter"/>
</dbReference>
<keyword evidence="2" id="KW-0067">ATP-binding</keyword>
<dbReference type="PANTHER" id="PTHR11638:SF18">
    <property type="entry name" value="HEAT SHOCK PROTEIN 104"/>
    <property type="match status" value="1"/>
</dbReference>
<dbReference type="InterPro" id="IPR050130">
    <property type="entry name" value="ClpA_ClpB"/>
</dbReference>
<keyword evidence="1" id="KW-0547">Nucleotide-binding</keyword>
<dbReference type="CDD" id="cd00009">
    <property type="entry name" value="AAA"/>
    <property type="match status" value="1"/>
</dbReference>
<keyword evidence="6" id="KW-1185">Reference proteome</keyword>
<dbReference type="InterPro" id="IPR004176">
    <property type="entry name" value="Clp_R_N"/>
</dbReference>
<reference evidence="5" key="2">
    <citation type="journal article" date="2023" name="Int. J. Mol. Sci.">
        <title>De Novo Assembly and Annotation of 11 Diverse Shrub Willow (Salix) Genomes Reveals Novel Gene Organization in Sex-Linked Regions.</title>
        <authorList>
            <person name="Hyden B."/>
            <person name="Feng K."/>
            <person name="Yates T.B."/>
            <person name="Jawdy S."/>
            <person name="Cereghino C."/>
            <person name="Smart L.B."/>
            <person name="Muchero W."/>
        </authorList>
    </citation>
    <scope>NUCLEOTIDE SEQUENCE</scope>
    <source>
        <tissue evidence="5">Shoot tip</tissue>
    </source>
</reference>
<dbReference type="EMBL" id="JAPFFK010000004">
    <property type="protein sequence ID" value="KAJ6766262.1"/>
    <property type="molecule type" value="Genomic_DNA"/>
</dbReference>
<evidence type="ECO:0000259" key="4">
    <source>
        <dbReference type="PROSITE" id="PS51903"/>
    </source>
</evidence>
<dbReference type="FunFam" id="1.10.1780.10:FF:000006">
    <property type="entry name" value="Chaperone protein ClpB3, chloroplastic"/>
    <property type="match status" value="1"/>
</dbReference>
<dbReference type="AlphaFoldDB" id="A0A9Q0WFF0"/>
<dbReference type="Pfam" id="PF02861">
    <property type="entry name" value="Clp_N"/>
    <property type="match status" value="1"/>
</dbReference>
<keyword evidence="3" id="KW-0677">Repeat</keyword>
<sequence>METTTARVPPLSLCPSFHAASIRNALLPLKSLISFPVKRNSVKSLELNKRYGTFSTRTKVVRCDASSNVRITQQEFTDMAWQGIVSSQDVAKENKHQIVETEHLMKAFLEQKNGLARRIFSGAGVDNSRLLAATVRFIQRQPKVHSKSTGSMLGHNLETLIQRAREYKKEHGDSFVSAEHLVLGFAQDQRFGKQLFKDFQISLQILKSAIESIRGRQSVIDNDPEGKHEALEKYGKDLTAMAKAGKLDPVIGRDEEIRRCIQILSRRMKNNPVLIGEPGVGKTAISEGLAHRIENCRRGCTSSFDEPEANIP</sequence>
<evidence type="ECO:0000256" key="1">
    <source>
        <dbReference type="ARBA" id="ARBA00022741"/>
    </source>
</evidence>
<proteinExistence type="predicted"/>
<dbReference type="SUPFAM" id="SSF52540">
    <property type="entry name" value="P-loop containing nucleoside triphosphate hydrolases"/>
    <property type="match status" value="1"/>
</dbReference>
<dbReference type="SUPFAM" id="SSF81923">
    <property type="entry name" value="Double Clp-N motif"/>
    <property type="match status" value="1"/>
</dbReference>
<dbReference type="OrthoDB" id="47330at2759"/>
<dbReference type="InterPro" id="IPR036628">
    <property type="entry name" value="Clp_N_dom_sf"/>
</dbReference>
<evidence type="ECO:0000313" key="6">
    <source>
        <dbReference type="Proteomes" id="UP001151532"/>
    </source>
</evidence>
<feature type="domain" description="Clp R" evidence="4">
    <location>
        <begin position="72"/>
        <end position="216"/>
    </location>
</feature>
<dbReference type="InterPro" id="IPR027417">
    <property type="entry name" value="P-loop_NTPase"/>
</dbReference>
<dbReference type="GO" id="GO:0034605">
    <property type="term" value="P:cellular response to heat"/>
    <property type="evidence" value="ECO:0007669"/>
    <property type="project" value="TreeGrafter"/>
</dbReference>
<name>A0A9Q0WFF0_SALPP</name>
<evidence type="ECO:0000256" key="3">
    <source>
        <dbReference type="PROSITE-ProRule" id="PRU01251"/>
    </source>
</evidence>
<gene>
    <name evidence="5" type="ORF">OIU79_022258</name>
</gene>
<dbReference type="Gene3D" id="3.40.50.300">
    <property type="entry name" value="P-loop containing nucleotide triphosphate hydrolases"/>
    <property type="match status" value="1"/>
</dbReference>
<dbReference type="PANTHER" id="PTHR11638">
    <property type="entry name" value="ATP-DEPENDENT CLP PROTEASE"/>
    <property type="match status" value="1"/>
</dbReference>
<evidence type="ECO:0000256" key="2">
    <source>
        <dbReference type="ARBA" id="ARBA00022840"/>
    </source>
</evidence>
<organism evidence="5 6">
    <name type="scientific">Salix purpurea</name>
    <name type="common">Purple osier willow</name>
    <dbReference type="NCBI Taxonomy" id="77065"/>
    <lineage>
        <taxon>Eukaryota</taxon>
        <taxon>Viridiplantae</taxon>
        <taxon>Streptophyta</taxon>
        <taxon>Embryophyta</taxon>
        <taxon>Tracheophyta</taxon>
        <taxon>Spermatophyta</taxon>
        <taxon>Magnoliopsida</taxon>
        <taxon>eudicotyledons</taxon>
        <taxon>Gunneridae</taxon>
        <taxon>Pentapetalae</taxon>
        <taxon>rosids</taxon>
        <taxon>fabids</taxon>
        <taxon>Malpighiales</taxon>
        <taxon>Salicaceae</taxon>
        <taxon>Saliceae</taxon>
        <taxon>Salix</taxon>
    </lineage>
</organism>
<dbReference type="Gene3D" id="1.10.1780.10">
    <property type="entry name" value="Clp, N-terminal domain"/>
    <property type="match status" value="1"/>
</dbReference>
<protein>
    <recommendedName>
        <fullName evidence="4">Clp R domain-containing protein</fullName>
    </recommendedName>
</protein>
<dbReference type="Proteomes" id="UP001151532">
    <property type="component" value="Chromosome 4"/>
</dbReference>
<comment type="caution">
    <text evidence="5">The sequence shown here is derived from an EMBL/GenBank/DDBJ whole genome shotgun (WGS) entry which is preliminary data.</text>
</comment>
<dbReference type="GO" id="GO:0005737">
    <property type="term" value="C:cytoplasm"/>
    <property type="evidence" value="ECO:0007669"/>
    <property type="project" value="TreeGrafter"/>
</dbReference>
<accession>A0A9Q0WFF0</accession>
<dbReference type="GO" id="GO:0005524">
    <property type="term" value="F:ATP binding"/>
    <property type="evidence" value="ECO:0007669"/>
    <property type="project" value="UniProtKB-KW"/>
</dbReference>
<reference evidence="5" key="1">
    <citation type="submission" date="2022-11" db="EMBL/GenBank/DDBJ databases">
        <authorList>
            <person name="Hyden B.L."/>
            <person name="Feng K."/>
            <person name="Yates T."/>
            <person name="Jawdy S."/>
            <person name="Smart L.B."/>
            <person name="Muchero W."/>
        </authorList>
    </citation>
    <scope>NUCLEOTIDE SEQUENCE</scope>
    <source>
        <tissue evidence="5">Shoot tip</tissue>
    </source>
</reference>
<dbReference type="PROSITE" id="PS51903">
    <property type="entry name" value="CLP_R"/>
    <property type="match status" value="1"/>
</dbReference>